<dbReference type="PANTHER" id="PTHR37038">
    <property type="entry name" value="TRANSCRIPTIONAL REGULATOR-RELATED"/>
    <property type="match status" value="1"/>
</dbReference>
<reference evidence="2 3" key="1">
    <citation type="submission" date="2020-04" db="EMBL/GenBank/DDBJ databases">
        <title>MicrobeNet Type strains.</title>
        <authorList>
            <person name="Nicholson A.C."/>
        </authorList>
    </citation>
    <scope>NUCLEOTIDE SEQUENCE [LARGE SCALE GENOMIC DNA]</scope>
    <source>
        <strain evidence="2 3">CCUG 61472</strain>
    </source>
</reference>
<dbReference type="PROSITE" id="PS50943">
    <property type="entry name" value="HTH_CROC1"/>
    <property type="match status" value="1"/>
</dbReference>
<evidence type="ECO:0000313" key="2">
    <source>
        <dbReference type="EMBL" id="NKZ23784.1"/>
    </source>
</evidence>
<dbReference type="InterPro" id="IPR053163">
    <property type="entry name" value="HTH-type_regulator_Rgg"/>
</dbReference>
<accession>A0A7X6N1Z9</accession>
<dbReference type="InterPro" id="IPR001387">
    <property type="entry name" value="Cro/C1-type_HTH"/>
</dbReference>
<dbReference type="CDD" id="cd00093">
    <property type="entry name" value="HTH_XRE"/>
    <property type="match status" value="1"/>
</dbReference>
<keyword evidence="3" id="KW-1185">Reference proteome</keyword>
<feature type="domain" description="HTH cro/C1-type" evidence="1">
    <location>
        <begin position="9"/>
        <end position="63"/>
    </location>
</feature>
<dbReference type="SUPFAM" id="SSF47413">
    <property type="entry name" value="lambda repressor-like DNA-binding domains"/>
    <property type="match status" value="1"/>
</dbReference>
<dbReference type="AlphaFoldDB" id="A0A7X6N1Z9"/>
<dbReference type="RefSeq" id="WP_168721585.1">
    <property type="nucleotide sequence ID" value="NZ_JAAXPN010000002.1"/>
</dbReference>
<evidence type="ECO:0000259" key="1">
    <source>
        <dbReference type="PROSITE" id="PS50943"/>
    </source>
</evidence>
<comment type="caution">
    <text evidence="2">The sequence shown here is derived from an EMBL/GenBank/DDBJ whole genome shotgun (WGS) entry which is preliminary data.</text>
</comment>
<name>A0A7X6N1Z9_9LACO</name>
<sequence length="311" mass="37289">MGEYFGATVKKVREDKGFLMKEIYNDILPRSTAYRFEKDSANITFSQLREILRRLNIVSLDEFAFLRRSIFKNTSSDDELIVEYEAVVAARTNNLIDAADLSLAFYQRYQASSNEQAKYYAYLIHIDYLITNLQFTEHQLNQLPQYEHEFEYVQQRLMMVSEWTMTELEAFPLISWYFNDVVKQVLYRKFKLNFKRYATFYDDEGWETKYSKLLLYYFIGQIYVQNYAELVNNLQDLDQLYEVNQQLRLNNTLNYCLYIFVCGARAAYQQDAMMTQSYYKQFVTLQQTIAPDSAVLNYYQQFFKRLIAQLR</sequence>
<dbReference type="InterPro" id="IPR010982">
    <property type="entry name" value="Lambda_DNA-bd_dom_sf"/>
</dbReference>
<organism evidence="2 3">
    <name type="scientific">Periweissella fabalis</name>
    <dbReference type="NCBI Taxonomy" id="1070421"/>
    <lineage>
        <taxon>Bacteria</taxon>
        <taxon>Bacillati</taxon>
        <taxon>Bacillota</taxon>
        <taxon>Bacilli</taxon>
        <taxon>Lactobacillales</taxon>
        <taxon>Lactobacillaceae</taxon>
        <taxon>Periweissella</taxon>
    </lineage>
</organism>
<dbReference type="EMBL" id="JAAXPN010000002">
    <property type="protein sequence ID" value="NKZ23784.1"/>
    <property type="molecule type" value="Genomic_DNA"/>
</dbReference>
<evidence type="ECO:0000313" key="3">
    <source>
        <dbReference type="Proteomes" id="UP000549765"/>
    </source>
</evidence>
<gene>
    <name evidence="2" type="ORF">HF964_03045</name>
</gene>
<proteinExistence type="predicted"/>
<dbReference type="GO" id="GO:0003677">
    <property type="term" value="F:DNA binding"/>
    <property type="evidence" value="ECO:0007669"/>
    <property type="project" value="InterPro"/>
</dbReference>
<protein>
    <submittedName>
        <fullName evidence="2">Helix-turn-helix transcriptional regulator</fullName>
    </submittedName>
</protein>
<dbReference type="Proteomes" id="UP000549765">
    <property type="component" value="Unassembled WGS sequence"/>
</dbReference>
<dbReference type="Gene3D" id="1.10.260.40">
    <property type="entry name" value="lambda repressor-like DNA-binding domains"/>
    <property type="match status" value="1"/>
</dbReference>